<dbReference type="PANTHER" id="PTHR31304:SF38">
    <property type="entry name" value="LOB DOMAIN-CONTAINING PROTEIN"/>
    <property type="match status" value="1"/>
</dbReference>
<dbReference type="Proteomes" id="UP000290289">
    <property type="component" value="Chromosome 2"/>
</dbReference>
<comment type="caution">
    <text evidence="4">The sequence shown here is derived from an EMBL/GenBank/DDBJ whole genome shotgun (WGS) entry which is preliminary data.</text>
</comment>
<accession>A0A498KND7</accession>
<keyword evidence="5" id="KW-1185">Reference proteome</keyword>
<reference evidence="4 5" key="1">
    <citation type="submission" date="2018-10" db="EMBL/GenBank/DDBJ databases">
        <title>A high-quality apple genome assembly.</title>
        <authorList>
            <person name="Hu J."/>
        </authorList>
    </citation>
    <scope>NUCLEOTIDE SEQUENCE [LARGE SCALE GENOMIC DNA]</scope>
    <source>
        <strain evidence="5">cv. HFTH1</strain>
        <tissue evidence="4">Young leaf</tissue>
    </source>
</reference>
<gene>
    <name evidence="4" type="ORF">DVH24_026348</name>
</gene>
<evidence type="ECO:0000313" key="5">
    <source>
        <dbReference type="Proteomes" id="UP000290289"/>
    </source>
</evidence>
<evidence type="ECO:0000259" key="3">
    <source>
        <dbReference type="Pfam" id="PF03195"/>
    </source>
</evidence>
<feature type="domain" description="LOB" evidence="3">
    <location>
        <begin position="22"/>
        <end position="80"/>
    </location>
</feature>
<organism evidence="4 5">
    <name type="scientific">Malus domestica</name>
    <name type="common">Apple</name>
    <name type="synonym">Pyrus malus</name>
    <dbReference type="NCBI Taxonomy" id="3750"/>
    <lineage>
        <taxon>Eukaryota</taxon>
        <taxon>Viridiplantae</taxon>
        <taxon>Streptophyta</taxon>
        <taxon>Embryophyta</taxon>
        <taxon>Tracheophyta</taxon>
        <taxon>Spermatophyta</taxon>
        <taxon>Magnoliopsida</taxon>
        <taxon>eudicotyledons</taxon>
        <taxon>Gunneridae</taxon>
        <taxon>Pentapetalae</taxon>
        <taxon>rosids</taxon>
        <taxon>fabids</taxon>
        <taxon>Rosales</taxon>
        <taxon>Rosaceae</taxon>
        <taxon>Amygdaloideae</taxon>
        <taxon>Maleae</taxon>
        <taxon>Malus</taxon>
    </lineage>
</organism>
<evidence type="ECO:0000256" key="1">
    <source>
        <dbReference type="ARBA" id="ARBA00005474"/>
    </source>
</evidence>
<evidence type="ECO:0000313" key="4">
    <source>
        <dbReference type="EMBL" id="RXI07212.1"/>
    </source>
</evidence>
<feature type="region of interest" description="Disordered" evidence="2">
    <location>
        <begin position="81"/>
        <end position="102"/>
    </location>
</feature>
<dbReference type="AlphaFoldDB" id="A0A498KND7"/>
<dbReference type="GO" id="GO:0010468">
    <property type="term" value="P:regulation of gene expression"/>
    <property type="evidence" value="ECO:0007669"/>
    <property type="project" value="TreeGrafter"/>
</dbReference>
<dbReference type="EMBL" id="RDQH01000328">
    <property type="protein sequence ID" value="RXI07212.1"/>
    <property type="molecule type" value="Genomic_DNA"/>
</dbReference>
<dbReference type="PANTHER" id="PTHR31304">
    <property type="entry name" value="LOB DOMAIN-CONTAINING PROTEIN 38"/>
    <property type="match status" value="1"/>
</dbReference>
<evidence type="ECO:0000256" key="2">
    <source>
        <dbReference type="SAM" id="MobiDB-lite"/>
    </source>
</evidence>
<protein>
    <recommendedName>
        <fullName evidence="3">LOB domain-containing protein</fullName>
    </recommendedName>
</protein>
<name>A0A498KND7_MALDO</name>
<proteinExistence type="inferred from homology"/>
<dbReference type="Pfam" id="PF03195">
    <property type="entry name" value="LOB"/>
    <property type="match status" value="1"/>
</dbReference>
<comment type="similarity">
    <text evidence="1">Belongs to the LOB domain-containing protein family.</text>
</comment>
<sequence length="234" mass="25750">MQRDMHTEVVPVLDRTVEMSYNGCRVLRKGCSDTCILRSCLYWIDSPEAQGNATLFLTKFFSHNDLLSFVSVVPENQRPVSAVRSVQPHGEPGERSSGASVERELARVPVGSRYGVVQRCFEAVTGFYYACPRRVFGRVQQRSMHAKKSLLFVGVGILRRGANLAVRGGGALSEAESYGGGERKRDGNVDLRKCLNGSATEGYNVESVMTTTTTKTFESGGGDLKDRKLLNLFV</sequence>
<dbReference type="InterPro" id="IPR004883">
    <property type="entry name" value="LOB"/>
</dbReference>